<accession>A0A8S5RX66</accession>
<name>A0A8S5RX66_9VIRU</name>
<reference evidence="1" key="1">
    <citation type="journal article" date="2021" name="Proc. Natl. Acad. Sci. U.S.A.">
        <title>A Catalog of Tens of Thousands of Viruses from Human Metagenomes Reveals Hidden Associations with Chronic Diseases.</title>
        <authorList>
            <person name="Tisza M.J."/>
            <person name="Buck C.B."/>
        </authorList>
    </citation>
    <scope>NUCLEOTIDE SEQUENCE</scope>
    <source>
        <strain evidence="1">CtU8j8</strain>
    </source>
</reference>
<dbReference type="EMBL" id="BK032501">
    <property type="protein sequence ID" value="DAF43217.1"/>
    <property type="molecule type" value="Genomic_DNA"/>
</dbReference>
<protein>
    <submittedName>
        <fullName evidence="1">Uncharacterized protein</fullName>
    </submittedName>
</protein>
<proteinExistence type="predicted"/>
<sequence length="370" mass="41779">MENLSLQEIISILKPAIGARMLTQEQKDAYEQGLSLLEGASNARSFIENSRKFKDYHRRTRQMIAYLNSYNNSQANAASSASDKRRVGRPTKQEQIEYAELQKKKAMEEAKQSLFPMLKPDTTLQPLTYNGIVANPNGESIAATMPNLMQLRPFLSTALQEQVNTVRDLRSEMASKAEQAKTRAEANEKAISQGKSAVYTEDEIAALATRAVEIESDILPEIFKAVDREMGECYLRLSEKTGDPEYIAYVKKTFTVDPQALRTQFKPFYEKAQSRDPRFAEQVAEKIANDRPEVKAARDAAAKHKAEADALIKYILRKDKPSTQTRVKGIKERIDKLRQDFSDIVTEEELAGYEAILTKTIEEAKEDPEA</sequence>
<organism evidence="1">
    <name type="scientific">virus sp. ctU8j8</name>
    <dbReference type="NCBI Taxonomy" id="2827991"/>
    <lineage>
        <taxon>Viruses</taxon>
    </lineage>
</organism>
<evidence type="ECO:0000313" key="1">
    <source>
        <dbReference type="EMBL" id="DAF43217.1"/>
    </source>
</evidence>